<feature type="domain" description="Peptidase M12B" evidence="4">
    <location>
        <begin position="186"/>
        <end position="351"/>
    </location>
</feature>
<dbReference type="Pfam" id="PF01562">
    <property type="entry name" value="Pep_M12B_propep"/>
    <property type="match status" value="1"/>
</dbReference>
<feature type="signal peptide" evidence="3">
    <location>
        <begin position="1"/>
        <end position="17"/>
    </location>
</feature>
<dbReference type="PROSITE" id="PS50215">
    <property type="entry name" value="ADAM_MEPRO"/>
    <property type="match status" value="1"/>
</dbReference>
<dbReference type="CDD" id="cd04269">
    <property type="entry name" value="ZnMc_adamalysin_II_like"/>
    <property type="match status" value="1"/>
</dbReference>
<evidence type="ECO:0000256" key="3">
    <source>
        <dbReference type="SAM" id="SignalP"/>
    </source>
</evidence>
<evidence type="ECO:0000313" key="6">
    <source>
        <dbReference type="Proteomes" id="UP000694407"/>
    </source>
</evidence>
<keyword evidence="3" id="KW-0732">Signal</keyword>
<dbReference type="Proteomes" id="UP000694407">
    <property type="component" value="Unplaced"/>
</dbReference>
<evidence type="ECO:0000313" key="5">
    <source>
        <dbReference type="Ensembl" id="ENSMMMP00000018448.1"/>
    </source>
</evidence>
<dbReference type="SUPFAM" id="SSF55486">
    <property type="entry name" value="Metalloproteases ('zincins'), catalytic domain"/>
    <property type="match status" value="1"/>
</dbReference>
<dbReference type="GO" id="GO:0007155">
    <property type="term" value="P:cell adhesion"/>
    <property type="evidence" value="ECO:0007669"/>
    <property type="project" value="TreeGrafter"/>
</dbReference>
<dbReference type="InterPro" id="IPR002870">
    <property type="entry name" value="Peptidase_M12B_N"/>
</dbReference>
<dbReference type="GeneTree" id="ENSGT00940000162466"/>
<reference evidence="5" key="2">
    <citation type="submission" date="2025-09" db="UniProtKB">
        <authorList>
            <consortium name="Ensembl"/>
        </authorList>
    </citation>
    <scope>IDENTIFICATION</scope>
</reference>
<dbReference type="Gene3D" id="3.40.390.10">
    <property type="entry name" value="Collagenase (Catalytic Domain)"/>
    <property type="match status" value="1"/>
</dbReference>
<proteinExistence type="predicted"/>
<protein>
    <recommendedName>
        <fullName evidence="4">Peptidase M12B domain-containing protein</fullName>
    </recommendedName>
</protein>
<dbReference type="InterPro" id="IPR001590">
    <property type="entry name" value="Peptidase_M12B"/>
</dbReference>
<keyword evidence="6" id="KW-1185">Reference proteome</keyword>
<dbReference type="InterPro" id="IPR024079">
    <property type="entry name" value="MetalloPept_cat_dom_sf"/>
</dbReference>
<dbReference type="Pfam" id="PF01421">
    <property type="entry name" value="Reprolysin"/>
    <property type="match status" value="1"/>
</dbReference>
<keyword evidence="1 2" id="KW-1015">Disulfide bond</keyword>
<dbReference type="Ensembl" id="ENSMMMT00000020963.1">
    <property type="protein sequence ID" value="ENSMMMP00000018448.1"/>
    <property type="gene ID" value="ENSMMMG00000016335.1"/>
</dbReference>
<evidence type="ECO:0000259" key="4">
    <source>
        <dbReference type="PROSITE" id="PS50215"/>
    </source>
</evidence>
<comment type="caution">
    <text evidence="2">Lacks conserved residue(s) required for the propagation of feature annotation.</text>
</comment>
<evidence type="ECO:0000256" key="1">
    <source>
        <dbReference type="ARBA" id="ARBA00023157"/>
    </source>
</evidence>
<dbReference type="AlphaFoldDB" id="A0A8C5ZR00"/>
<dbReference type="GO" id="GO:0008584">
    <property type="term" value="P:male gonad development"/>
    <property type="evidence" value="ECO:0007669"/>
    <property type="project" value="TreeGrafter"/>
</dbReference>
<evidence type="ECO:0000256" key="2">
    <source>
        <dbReference type="PROSITE-ProRule" id="PRU00276"/>
    </source>
</evidence>
<dbReference type="InterPro" id="IPR034027">
    <property type="entry name" value="Reprolysin_adamalysin"/>
</dbReference>
<reference evidence="5" key="1">
    <citation type="submission" date="2025-08" db="UniProtKB">
        <authorList>
            <consortium name="Ensembl"/>
        </authorList>
    </citation>
    <scope>IDENTIFICATION</scope>
</reference>
<dbReference type="GO" id="GO:0004222">
    <property type="term" value="F:metalloendopeptidase activity"/>
    <property type="evidence" value="ECO:0007669"/>
    <property type="project" value="InterPro"/>
</dbReference>
<organism evidence="5 6">
    <name type="scientific">Marmota marmota marmota</name>
    <name type="common">Alpine marmot</name>
    <dbReference type="NCBI Taxonomy" id="9994"/>
    <lineage>
        <taxon>Eukaryota</taxon>
        <taxon>Metazoa</taxon>
        <taxon>Chordata</taxon>
        <taxon>Craniata</taxon>
        <taxon>Vertebrata</taxon>
        <taxon>Euteleostomi</taxon>
        <taxon>Mammalia</taxon>
        <taxon>Eutheria</taxon>
        <taxon>Euarchontoglires</taxon>
        <taxon>Glires</taxon>
        <taxon>Rodentia</taxon>
        <taxon>Sciuromorpha</taxon>
        <taxon>Sciuridae</taxon>
        <taxon>Xerinae</taxon>
        <taxon>Marmotini</taxon>
        <taxon>Marmota</taxon>
    </lineage>
</organism>
<dbReference type="GO" id="GO:0005886">
    <property type="term" value="C:plasma membrane"/>
    <property type="evidence" value="ECO:0007669"/>
    <property type="project" value="TreeGrafter"/>
</dbReference>
<name>A0A8C5ZR00_MARMA</name>
<dbReference type="PANTHER" id="PTHR11905">
    <property type="entry name" value="ADAM A DISINTEGRIN AND METALLOPROTEASE DOMAIN"/>
    <property type="match status" value="1"/>
</dbReference>
<feature type="disulfide bond" evidence="2">
    <location>
        <begin position="339"/>
        <end position="344"/>
    </location>
</feature>
<dbReference type="PANTHER" id="PTHR11905:SF26">
    <property type="entry name" value="A DISINTEGRIN AND METALLOPEPTIDASE DOMAIN 3"/>
    <property type="match status" value="1"/>
</dbReference>
<accession>A0A8C5ZR00</accession>
<dbReference type="GO" id="GO:0006508">
    <property type="term" value="P:proteolysis"/>
    <property type="evidence" value="ECO:0007669"/>
    <property type="project" value="InterPro"/>
</dbReference>
<feature type="chain" id="PRO_5034408103" description="Peptidase M12B domain-containing protein" evidence="3">
    <location>
        <begin position="18"/>
        <end position="351"/>
    </location>
</feature>
<dbReference type="GO" id="GO:0007339">
    <property type="term" value="P:binding of sperm to zona pellucida"/>
    <property type="evidence" value="ECO:0007669"/>
    <property type="project" value="TreeGrafter"/>
</dbReference>
<sequence length="351" mass="39472">MLSLLIILSGLAWPTSGGQSSKSSLLQITVPEKFDKNTNRKDVTETHVTYSITIEEKTYILSLKKQSYLAPNFPVFSYSKWGSLQEDSLFVKGDCFYQGNVEDIPQSAVTLDVCSGLRGFLLLENVSYGIEPLESSAVFEHMIYQINNDQVEYPLLTEGYSKPHYIGQPYRILVKTDKTSEITLKTTLKVQIIIDKAMFEYMDSDIDVAAEKVIHIIGLINTMFSRLKMTVMLSSLEIWSDQNKISTNGSADEVLQRFLSWKQTYLSSRSNNMAYLLIYKDHPNFVGATYHGMACDPKFSAGILLHPRTISLEAFSIVLAQLIGINLGLAYDDLYNCYCPESTCIMNPGAM</sequence>